<dbReference type="SFLD" id="SFLDS00029">
    <property type="entry name" value="Radical_SAM"/>
    <property type="match status" value="1"/>
</dbReference>
<dbReference type="Gene3D" id="3.80.30.20">
    <property type="entry name" value="tm_1862 like domain"/>
    <property type="match status" value="1"/>
</dbReference>
<comment type="caution">
    <text evidence="10">The sequence shown here is derived from an EMBL/GenBank/DDBJ whole genome shotgun (WGS) entry which is preliminary data.</text>
</comment>
<evidence type="ECO:0000259" key="8">
    <source>
        <dbReference type="PROSITE" id="PS51449"/>
    </source>
</evidence>
<evidence type="ECO:0000256" key="7">
    <source>
        <dbReference type="ARBA" id="ARBA00023014"/>
    </source>
</evidence>
<dbReference type="PROSITE" id="PS51449">
    <property type="entry name" value="MTTASE_N"/>
    <property type="match status" value="1"/>
</dbReference>
<sequence>MTDAVFSFRFFIATFGCKVSQYESQALREHWTRLGGRETDDAALADVLLIASCAVTAEAVADARQTARKWGRAVPSARIVVTGCAASAAPGDFSLPGVVAVVPQIRKADLLQLHPLELTGEKGRNFAPPRASAGVGQKPAGREFPPFRIEGFRRARPVLKVQDGCSHRCSYCIVPLTRGPSRSRPPAQAVDEARRLLEAGHREIMVSGINLRQYHAEGFNFWGLLRRLNRELMPEWEGRARLRLSSLEPAQLDAEGLETLESCRLLCPHLHLSLQSGSPAVLRRMGREHYSPDSILDAVRRLRTFWPVFGLGADILMGFPGESEAETRETLDMVERLPLTYAHVFPWSSRPGTAAAAMPDALPRAERQEHAARVRALMANKHEAFLREQSALPGFVFAGDGDGGSGGINEYYAPCRLEDGVTGPEGHELLAVRPVGVADGRVVCRAVD</sequence>
<dbReference type="EMBL" id="DXAN01000033">
    <property type="protein sequence ID" value="HJA09596.1"/>
    <property type="molecule type" value="Genomic_DNA"/>
</dbReference>
<dbReference type="InterPro" id="IPR058240">
    <property type="entry name" value="rSAM_sf"/>
</dbReference>
<reference evidence="10" key="1">
    <citation type="journal article" date="2021" name="PeerJ">
        <title>Extensive microbial diversity within the chicken gut microbiome revealed by metagenomics and culture.</title>
        <authorList>
            <person name="Gilroy R."/>
            <person name="Ravi A."/>
            <person name="Getino M."/>
            <person name="Pursley I."/>
            <person name="Horton D.L."/>
            <person name="Alikhan N.F."/>
            <person name="Baker D."/>
            <person name="Gharbi K."/>
            <person name="Hall N."/>
            <person name="Watson M."/>
            <person name="Adriaenssens E.M."/>
            <person name="Foster-Nyarko E."/>
            <person name="Jarju S."/>
            <person name="Secka A."/>
            <person name="Antonio M."/>
            <person name="Oren A."/>
            <person name="Chaudhuri R.R."/>
            <person name="La Ragione R."/>
            <person name="Hildebrand F."/>
            <person name="Pallen M.J."/>
        </authorList>
    </citation>
    <scope>NUCLEOTIDE SEQUENCE</scope>
    <source>
        <strain evidence="10">CHK186-16707</strain>
    </source>
</reference>
<dbReference type="SUPFAM" id="SSF102114">
    <property type="entry name" value="Radical SAM enzymes"/>
    <property type="match status" value="1"/>
</dbReference>
<dbReference type="Pfam" id="PF04055">
    <property type="entry name" value="Radical_SAM"/>
    <property type="match status" value="1"/>
</dbReference>
<feature type="domain" description="MTTase N-terminal" evidence="8">
    <location>
        <begin position="8"/>
        <end position="120"/>
    </location>
</feature>
<dbReference type="GO" id="GO:0035598">
    <property type="term" value="F:tRNA (N(6)-L-threonylcarbamoyladenosine(37)-C(2))-methylthiotransferase activity"/>
    <property type="evidence" value="ECO:0007669"/>
    <property type="project" value="TreeGrafter"/>
</dbReference>
<comment type="cofactor">
    <cofactor evidence="1">
        <name>[4Fe-4S] cluster</name>
        <dbReference type="ChEBI" id="CHEBI:49883"/>
    </cofactor>
</comment>
<keyword evidence="3 10" id="KW-0808">Transferase</keyword>
<keyword evidence="7" id="KW-0411">Iron-sulfur</keyword>
<dbReference type="InterPro" id="IPR020612">
    <property type="entry name" value="Methylthiotransferase_CS"/>
</dbReference>
<dbReference type="PROSITE" id="PS51918">
    <property type="entry name" value="RADICAL_SAM"/>
    <property type="match status" value="1"/>
</dbReference>
<keyword evidence="4" id="KW-0949">S-adenosyl-L-methionine</keyword>
<dbReference type="GO" id="GO:0046872">
    <property type="term" value="F:metal ion binding"/>
    <property type="evidence" value="ECO:0007669"/>
    <property type="project" value="UniProtKB-KW"/>
</dbReference>
<evidence type="ECO:0000256" key="6">
    <source>
        <dbReference type="ARBA" id="ARBA00023004"/>
    </source>
</evidence>
<evidence type="ECO:0000256" key="2">
    <source>
        <dbReference type="ARBA" id="ARBA00022485"/>
    </source>
</evidence>
<dbReference type="PANTHER" id="PTHR11918:SF45">
    <property type="entry name" value="THREONYLCARBAMOYLADENOSINE TRNA METHYLTHIOTRANSFERASE"/>
    <property type="match status" value="1"/>
</dbReference>
<keyword evidence="5" id="KW-0479">Metal-binding</keyword>
<dbReference type="NCBIfam" id="TIGR00089">
    <property type="entry name" value="MiaB/RimO family radical SAM methylthiotransferase"/>
    <property type="match status" value="1"/>
</dbReference>
<gene>
    <name evidence="10" type="ORF">H9962_10490</name>
</gene>
<dbReference type="InterPro" id="IPR007197">
    <property type="entry name" value="rSAM"/>
</dbReference>
<evidence type="ECO:0000256" key="5">
    <source>
        <dbReference type="ARBA" id="ARBA00022723"/>
    </source>
</evidence>
<evidence type="ECO:0000313" key="10">
    <source>
        <dbReference type="EMBL" id="HJA09596.1"/>
    </source>
</evidence>
<keyword evidence="6" id="KW-0408">Iron</keyword>
<dbReference type="AlphaFoldDB" id="A0A9D2HG94"/>
<evidence type="ECO:0000256" key="3">
    <source>
        <dbReference type="ARBA" id="ARBA00022679"/>
    </source>
</evidence>
<dbReference type="Gene3D" id="3.40.50.12160">
    <property type="entry name" value="Methylthiotransferase, N-terminal domain"/>
    <property type="match status" value="1"/>
</dbReference>
<evidence type="ECO:0000313" key="11">
    <source>
        <dbReference type="Proteomes" id="UP000824225"/>
    </source>
</evidence>
<evidence type="ECO:0000256" key="4">
    <source>
        <dbReference type="ARBA" id="ARBA00022691"/>
    </source>
</evidence>
<dbReference type="GO" id="GO:0051539">
    <property type="term" value="F:4 iron, 4 sulfur cluster binding"/>
    <property type="evidence" value="ECO:0007669"/>
    <property type="project" value="UniProtKB-KW"/>
</dbReference>
<dbReference type="InterPro" id="IPR023404">
    <property type="entry name" value="rSAM_horseshoe"/>
</dbReference>
<feature type="domain" description="Radical SAM core" evidence="9">
    <location>
        <begin position="151"/>
        <end position="387"/>
    </location>
</feature>
<protein>
    <submittedName>
        <fullName evidence="10">MiaB/RimO family radical SAM methylthiotransferase</fullName>
        <ecNumber evidence="10">2.8.4.-</ecNumber>
    </submittedName>
</protein>
<dbReference type="PROSITE" id="PS01278">
    <property type="entry name" value="MTTASE_RADICAL"/>
    <property type="match status" value="1"/>
</dbReference>
<dbReference type="InterPro" id="IPR006638">
    <property type="entry name" value="Elp3/MiaA/NifB-like_rSAM"/>
</dbReference>
<evidence type="ECO:0000256" key="1">
    <source>
        <dbReference type="ARBA" id="ARBA00001966"/>
    </source>
</evidence>
<dbReference type="Proteomes" id="UP000824225">
    <property type="component" value="Unassembled WGS sequence"/>
</dbReference>
<dbReference type="EC" id="2.8.4.-" evidence="10"/>
<organism evidence="10 11">
    <name type="scientific">Candidatus Mailhella merdigallinarum</name>
    <dbReference type="NCBI Taxonomy" id="2838658"/>
    <lineage>
        <taxon>Bacteria</taxon>
        <taxon>Pseudomonadati</taxon>
        <taxon>Thermodesulfobacteriota</taxon>
        <taxon>Desulfovibrionia</taxon>
        <taxon>Desulfovibrionales</taxon>
        <taxon>Desulfovibrionaceae</taxon>
        <taxon>Mailhella</taxon>
    </lineage>
</organism>
<dbReference type="PANTHER" id="PTHR11918">
    <property type="entry name" value="RADICAL SAM PROTEINS"/>
    <property type="match status" value="1"/>
</dbReference>
<dbReference type="SFLD" id="SFLDG01082">
    <property type="entry name" value="B12-binding_domain_containing"/>
    <property type="match status" value="1"/>
</dbReference>
<dbReference type="InterPro" id="IPR038135">
    <property type="entry name" value="Methylthiotransferase_N_sf"/>
</dbReference>
<name>A0A9D2HG94_9BACT</name>
<proteinExistence type="predicted"/>
<dbReference type="Pfam" id="PF00919">
    <property type="entry name" value="UPF0004"/>
    <property type="match status" value="1"/>
</dbReference>
<accession>A0A9D2HG94</accession>
<dbReference type="CDD" id="cd01335">
    <property type="entry name" value="Radical_SAM"/>
    <property type="match status" value="1"/>
</dbReference>
<reference evidence="10" key="2">
    <citation type="submission" date="2021-04" db="EMBL/GenBank/DDBJ databases">
        <authorList>
            <person name="Gilroy R."/>
        </authorList>
    </citation>
    <scope>NUCLEOTIDE SEQUENCE</scope>
    <source>
        <strain evidence="10">CHK186-16707</strain>
    </source>
</reference>
<dbReference type="SMART" id="SM00729">
    <property type="entry name" value="Elp3"/>
    <property type="match status" value="1"/>
</dbReference>
<evidence type="ECO:0000259" key="9">
    <source>
        <dbReference type="PROSITE" id="PS51918"/>
    </source>
</evidence>
<dbReference type="InterPro" id="IPR013848">
    <property type="entry name" value="Methylthiotransferase_N"/>
</dbReference>
<dbReference type="InterPro" id="IPR005839">
    <property type="entry name" value="Methylthiotransferase"/>
</dbReference>
<keyword evidence="2" id="KW-0004">4Fe-4S</keyword>